<dbReference type="EMBL" id="JARQWQ010000095">
    <property type="protein sequence ID" value="KAK2551676.1"/>
    <property type="molecule type" value="Genomic_DNA"/>
</dbReference>
<feature type="repeat" description="WD" evidence="4">
    <location>
        <begin position="60"/>
        <end position="101"/>
    </location>
</feature>
<dbReference type="InterPro" id="IPR036322">
    <property type="entry name" value="WD40_repeat_dom_sf"/>
</dbReference>
<dbReference type="InterPro" id="IPR019775">
    <property type="entry name" value="WD40_repeat_CS"/>
</dbReference>
<dbReference type="InterPro" id="IPR015943">
    <property type="entry name" value="WD40/YVTN_repeat-like_dom_sf"/>
</dbReference>
<dbReference type="Proteomes" id="UP001249851">
    <property type="component" value="Unassembled WGS sequence"/>
</dbReference>
<organism evidence="5 6">
    <name type="scientific">Acropora cervicornis</name>
    <name type="common">Staghorn coral</name>
    <dbReference type="NCBI Taxonomy" id="6130"/>
    <lineage>
        <taxon>Eukaryota</taxon>
        <taxon>Metazoa</taxon>
        <taxon>Cnidaria</taxon>
        <taxon>Anthozoa</taxon>
        <taxon>Hexacorallia</taxon>
        <taxon>Scleractinia</taxon>
        <taxon>Astrocoeniina</taxon>
        <taxon>Acroporidae</taxon>
        <taxon>Acropora</taxon>
    </lineage>
</organism>
<evidence type="ECO:0000256" key="3">
    <source>
        <dbReference type="ARBA" id="ARBA00022737"/>
    </source>
</evidence>
<evidence type="ECO:0000313" key="5">
    <source>
        <dbReference type="EMBL" id="KAK2551676.1"/>
    </source>
</evidence>
<accession>A0AAD9PZF7</accession>
<reference evidence="5" key="2">
    <citation type="journal article" date="2023" name="Science">
        <title>Genomic signatures of disease resistance in endangered staghorn corals.</title>
        <authorList>
            <person name="Vollmer S.V."/>
            <person name="Selwyn J.D."/>
            <person name="Despard B.A."/>
            <person name="Roesel C.L."/>
        </authorList>
    </citation>
    <scope>NUCLEOTIDE SEQUENCE</scope>
    <source>
        <strain evidence="5">K2</strain>
    </source>
</reference>
<feature type="repeat" description="WD" evidence="4">
    <location>
        <begin position="278"/>
        <end position="312"/>
    </location>
</feature>
<proteinExistence type="inferred from homology"/>
<keyword evidence="2 4" id="KW-0853">WD repeat</keyword>
<dbReference type="SUPFAM" id="SSF50978">
    <property type="entry name" value="WD40 repeat-like"/>
    <property type="match status" value="1"/>
</dbReference>
<evidence type="ECO:0000256" key="4">
    <source>
        <dbReference type="PROSITE-ProRule" id="PRU00221"/>
    </source>
</evidence>
<dbReference type="PANTHER" id="PTHR44019">
    <property type="entry name" value="WD REPEAT-CONTAINING PROTEIN 55"/>
    <property type="match status" value="1"/>
</dbReference>
<protein>
    <submittedName>
        <fullName evidence="5">WD repeat-containing protein 55</fullName>
    </submittedName>
</protein>
<dbReference type="Gene3D" id="2.130.10.10">
    <property type="entry name" value="YVTN repeat-like/Quinoprotein amine dehydrogenase"/>
    <property type="match status" value="2"/>
</dbReference>
<dbReference type="SMART" id="SM00320">
    <property type="entry name" value="WD40"/>
    <property type="match status" value="7"/>
</dbReference>
<dbReference type="PROSITE" id="PS50082">
    <property type="entry name" value="WD_REPEATS_2"/>
    <property type="match status" value="3"/>
</dbReference>
<evidence type="ECO:0000256" key="2">
    <source>
        <dbReference type="ARBA" id="ARBA00022574"/>
    </source>
</evidence>
<feature type="repeat" description="WD" evidence="4">
    <location>
        <begin position="103"/>
        <end position="143"/>
    </location>
</feature>
<reference evidence="5" key="1">
    <citation type="journal article" date="2023" name="G3 (Bethesda)">
        <title>Whole genome assembly and annotation of the endangered Caribbean coral Acropora cervicornis.</title>
        <authorList>
            <person name="Selwyn J.D."/>
            <person name="Vollmer S.V."/>
        </authorList>
    </citation>
    <scope>NUCLEOTIDE SEQUENCE</scope>
    <source>
        <strain evidence="5">K2</strain>
    </source>
</reference>
<gene>
    <name evidence="5" type="ORF">P5673_027469</name>
</gene>
<dbReference type="PROSITE" id="PS00678">
    <property type="entry name" value="WD_REPEATS_1"/>
    <property type="match status" value="2"/>
</dbReference>
<dbReference type="InterPro" id="IPR001680">
    <property type="entry name" value="WD40_rpt"/>
</dbReference>
<dbReference type="AlphaFoldDB" id="A0AAD9PZF7"/>
<dbReference type="PANTHER" id="PTHR44019:SF20">
    <property type="entry name" value="WD REPEAT-CONTAINING PROTEIN 55"/>
    <property type="match status" value="1"/>
</dbReference>
<dbReference type="Pfam" id="PF24796">
    <property type="entry name" value="WDR55"/>
    <property type="match status" value="1"/>
</dbReference>
<comment type="similarity">
    <text evidence="1">Belongs to the WD repeat WDR55 family.</text>
</comment>
<sequence length="333" mass="36196">MADQPKEAGIGVPADISFKSQVFDMSFHPSKDIIAAGEIEGNVTVYSYSISEENHVLLDLRHHKKACRALSFSPDGLHLFTASKDKSLQAVDMNTGGIAHSVKKAHNSPVYCMKVISNSLLATGDDNGCVKIWDVRRAACALTVEDNEDFISDMACDAENTTLLVTSGDGTLSVLNIRRQSVQERSDHLDGELLSVAVVKGGRKVVCGSGNGILNLFSWGQWGDISDRFPGHPLSVDSCVAVSDDVVCTGSMDGIIRAVHILPNRFVKTIGEHDDFPVEGMRLSRDGNILASCSHDQTVKFWDVSCLKSVNVDLTRNKKHFVKNPSSDFFADL</sequence>
<keyword evidence="3" id="KW-0677">Repeat</keyword>
<evidence type="ECO:0000256" key="1">
    <source>
        <dbReference type="ARBA" id="ARBA00007625"/>
    </source>
</evidence>
<dbReference type="InterPro" id="IPR050505">
    <property type="entry name" value="WDR55/POC1"/>
</dbReference>
<name>A0AAD9PZF7_ACRCE</name>
<comment type="caution">
    <text evidence="5">The sequence shown here is derived from an EMBL/GenBank/DDBJ whole genome shotgun (WGS) entry which is preliminary data.</text>
</comment>
<evidence type="ECO:0000313" key="6">
    <source>
        <dbReference type="Proteomes" id="UP001249851"/>
    </source>
</evidence>
<keyword evidence="6" id="KW-1185">Reference proteome</keyword>